<feature type="region of interest" description="Disordered" evidence="1">
    <location>
        <begin position="26"/>
        <end position="78"/>
    </location>
</feature>
<evidence type="ECO:0000256" key="1">
    <source>
        <dbReference type="SAM" id="MobiDB-lite"/>
    </source>
</evidence>
<dbReference type="KEGG" id="asa:ASA_1384"/>
<evidence type="ECO:0000313" key="2">
    <source>
        <dbReference type="EMBL" id="ABO89485.1"/>
    </source>
</evidence>
<reference evidence="3" key="1">
    <citation type="journal article" date="2008" name="BMC Genomics">
        <title>The genome of Aeromonas salmonicida subsp. salmonicida A449: insights into the evolution of a fish pathogen.</title>
        <authorList>
            <person name="Reith M.E."/>
            <person name="Singh R.K."/>
            <person name="Curtis B."/>
            <person name="Boyd J.M."/>
            <person name="Bouevitch A."/>
            <person name="Kimball J."/>
            <person name="Munholland J."/>
            <person name="Murphy C."/>
            <person name="Sarty D."/>
            <person name="Williams J."/>
            <person name="Nash J.H."/>
            <person name="Johnson S.C."/>
            <person name="Brown L.L."/>
        </authorList>
    </citation>
    <scope>NUCLEOTIDE SEQUENCE [LARGE SCALE GENOMIC DNA]</scope>
    <source>
        <strain evidence="3">A449</strain>
    </source>
</reference>
<dbReference type="EMBL" id="CP000644">
    <property type="protein sequence ID" value="ABO89485.1"/>
    <property type="molecule type" value="Genomic_DNA"/>
</dbReference>
<protein>
    <submittedName>
        <fullName evidence="2">Uncharacterized protein</fullName>
    </submittedName>
</protein>
<organism evidence="2 3">
    <name type="scientific">Aeromonas salmonicida (strain A449)</name>
    <dbReference type="NCBI Taxonomy" id="382245"/>
    <lineage>
        <taxon>Bacteria</taxon>
        <taxon>Pseudomonadati</taxon>
        <taxon>Pseudomonadota</taxon>
        <taxon>Gammaproteobacteria</taxon>
        <taxon>Aeromonadales</taxon>
        <taxon>Aeromonadaceae</taxon>
        <taxon>Aeromonas</taxon>
    </lineage>
</organism>
<evidence type="ECO:0000313" key="3">
    <source>
        <dbReference type="Proteomes" id="UP000000225"/>
    </source>
</evidence>
<dbReference type="HOGENOM" id="CLU_2614091_0_0_6"/>
<feature type="compositionally biased region" description="Basic and acidic residues" evidence="1">
    <location>
        <begin position="59"/>
        <end position="78"/>
    </location>
</feature>
<proteinExistence type="predicted"/>
<sequence>MRRKNRLKTGLPPRSGIGSMLRHCLKNQRSVSPRPKAPGHAFTHPVARTRSSASDDNEGEGKGREEARYKEERLRALS</sequence>
<dbReference type="Proteomes" id="UP000000225">
    <property type="component" value="Chromosome"/>
</dbReference>
<dbReference type="AlphaFoldDB" id="A4SKR3"/>
<accession>A4SKR3</accession>
<name>A4SKR3_AERS4</name>
<gene>
    <name evidence="2" type="ordered locus">ASA_1384</name>
</gene>